<feature type="transmembrane region" description="Helical" evidence="1">
    <location>
        <begin position="188"/>
        <end position="206"/>
    </location>
</feature>
<evidence type="ECO:0000313" key="2">
    <source>
        <dbReference type="EMBL" id="MQW06938.1"/>
    </source>
</evidence>
<feature type="transmembrane region" description="Helical" evidence="1">
    <location>
        <begin position="90"/>
        <end position="112"/>
    </location>
</feature>
<reference evidence="2" key="1">
    <citation type="journal article" date="2013" name="Genome Biol.">
        <title>Comparative genomics of the core and accessory genomes of 48 Sinorhizobium strains comprising five genospecies.</title>
        <authorList>
            <person name="Sugawara M."/>
            <person name="Epstein B."/>
            <person name="Badgley B.D."/>
            <person name="Unno T."/>
            <person name="Xu L."/>
            <person name="Reese J."/>
            <person name="Gyaneshwar P."/>
            <person name="Denny R."/>
            <person name="Mudge J."/>
            <person name="Bharti A.K."/>
            <person name="Farmer A.D."/>
            <person name="May G.D."/>
            <person name="Woodward J.E."/>
            <person name="Medigue C."/>
            <person name="Vallenet D."/>
            <person name="Lajus A."/>
            <person name="Rouy Z."/>
            <person name="Martinez-Vaz B."/>
            <person name="Tiffin P."/>
            <person name="Young N.D."/>
            <person name="Sadowsky M.J."/>
        </authorList>
    </citation>
    <scope>NUCLEOTIDE SEQUENCE</scope>
    <source>
        <strain evidence="2">M30</strain>
    </source>
</reference>
<organism evidence="2">
    <name type="scientific">Rhizobium meliloti</name>
    <name type="common">Ensifer meliloti</name>
    <name type="synonym">Sinorhizobium meliloti</name>
    <dbReference type="NCBI Taxonomy" id="382"/>
    <lineage>
        <taxon>Bacteria</taxon>
        <taxon>Pseudomonadati</taxon>
        <taxon>Pseudomonadota</taxon>
        <taxon>Alphaproteobacteria</taxon>
        <taxon>Hyphomicrobiales</taxon>
        <taxon>Rhizobiaceae</taxon>
        <taxon>Sinorhizobium/Ensifer group</taxon>
        <taxon>Sinorhizobium</taxon>
    </lineage>
</organism>
<accession>A0A6A7ZXQ0</accession>
<dbReference type="EMBL" id="WISP01000177">
    <property type="protein sequence ID" value="MQW06938.1"/>
    <property type="molecule type" value="Genomic_DNA"/>
</dbReference>
<protein>
    <submittedName>
        <fullName evidence="2">DUF1109 family protein</fullName>
    </submittedName>
</protein>
<dbReference type="Pfam" id="PF06532">
    <property type="entry name" value="NrsF"/>
    <property type="match status" value="1"/>
</dbReference>
<comment type="caution">
    <text evidence="2">The sequence shown here is derived from an EMBL/GenBank/DDBJ whole genome shotgun (WGS) entry which is preliminary data.</text>
</comment>
<proteinExistence type="predicted"/>
<dbReference type="AlphaFoldDB" id="A0A6A7ZXQ0"/>
<feature type="transmembrane region" description="Helical" evidence="1">
    <location>
        <begin position="21"/>
        <end position="44"/>
    </location>
</feature>
<dbReference type="RefSeq" id="WP_013850975.1">
    <property type="nucleotide sequence ID" value="NZ_CP019586.1"/>
</dbReference>
<keyword evidence="1" id="KW-1133">Transmembrane helix</keyword>
<feature type="transmembrane region" description="Helical" evidence="1">
    <location>
        <begin position="158"/>
        <end position="176"/>
    </location>
</feature>
<evidence type="ECO:0000256" key="1">
    <source>
        <dbReference type="SAM" id="Phobius"/>
    </source>
</evidence>
<dbReference type="InterPro" id="IPR009495">
    <property type="entry name" value="NrsF"/>
</dbReference>
<sequence length="212" mass="21939">METQELIKALAADNQRSGMPMTLVWTGAAVIAIALAACVFFVLLGPRPDITSAMQTLRFLFKIVVAIALAASSLSALRALSRPETEPRDLLPPLIVAPALIAIAVLAELIAMPASTWSARLVGTNSLVCLSFIPLIGIGPLALLLLALRYGASSHPAVSGAAAGLAAGGIAAAFYASHCTDDSPLFVATWYTMAVAILAIAGALAARRVIHW</sequence>
<name>A0A6A7ZXQ0_RHIML</name>
<keyword evidence="1" id="KW-0812">Transmembrane</keyword>
<feature type="transmembrane region" description="Helical" evidence="1">
    <location>
        <begin position="124"/>
        <end position="146"/>
    </location>
</feature>
<gene>
    <name evidence="2" type="ORF">GHK45_25360</name>
</gene>
<feature type="transmembrane region" description="Helical" evidence="1">
    <location>
        <begin position="59"/>
        <end position="78"/>
    </location>
</feature>
<keyword evidence="1" id="KW-0472">Membrane</keyword>